<dbReference type="PANTHER" id="PTHR35525:SF3">
    <property type="entry name" value="BLL6575 PROTEIN"/>
    <property type="match status" value="1"/>
</dbReference>
<name>A0A8J3QHD5_9ACTN</name>
<dbReference type="AlphaFoldDB" id="A0A8J3QHD5"/>
<dbReference type="SUPFAM" id="SSF160904">
    <property type="entry name" value="Jann2411-like"/>
    <property type="match status" value="1"/>
</dbReference>
<accession>A0A8J3QHD5</accession>
<dbReference type="InterPro" id="IPR023286">
    <property type="entry name" value="ABATE_dom_sf"/>
</dbReference>
<reference evidence="2" key="1">
    <citation type="submission" date="2021-01" db="EMBL/GenBank/DDBJ databases">
        <title>Whole genome shotgun sequence of Rhizocola hellebori NBRC 109834.</title>
        <authorList>
            <person name="Komaki H."/>
            <person name="Tamura T."/>
        </authorList>
    </citation>
    <scope>NUCLEOTIDE SEQUENCE</scope>
    <source>
        <strain evidence="2">NBRC 109834</strain>
    </source>
</reference>
<protein>
    <recommendedName>
        <fullName evidence="1">Zinc finger CGNR domain-containing protein</fullName>
    </recommendedName>
</protein>
<dbReference type="Proteomes" id="UP000612899">
    <property type="component" value="Unassembled WGS sequence"/>
</dbReference>
<sequence length="170" mass="17995">MLYGDYIANLTQLAVDICNTGTARGLDGISAELMTAHRVTPPSDEELAELLPPLRAALGAVVGEADVLKVNELLSGYPPNLHVSLHDGPEHAHLHHAHDGEAGLTWVGRSCAAALAHVACGVPDVSVGRCAAADCGRFFVDQSRNRSRKFCSNACASRTTVAAYRARKRA</sequence>
<comment type="caution">
    <text evidence="2">The sequence shown here is derived from an EMBL/GenBank/DDBJ whole genome shotgun (WGS) entry which is preliminary data.</text>
</comment>
<evidence type="ECO:0000313" key="2">
    <source>
        <dbReference type="EMBL" id="GIH10905.1"/>
    </source>
</evidence>
<dbReference type="InterPro" id="IPR021005">
    <property type="entry name" value="Znf_CGNR"/>
</dbReference>
<organism evidence="2 3">
    <name type="scientific">Rhizocola hellebori</name>
    <dbReference type="NCBI Taxonomy" id="1392758"/>
    <lineage>
        <taxon>Bacteria</taxon>
        <taxon>Bacillati</taxon>
        <taxon>Actinomycetota</taxon>
        <taxon>Actinomycetes</taxon>
        <taxon>Micromonosporales</taxon>
        <taxon>Micromonosporaceae</taxon>
        <taxon>Rhizocola</taxon>
    </lineage>
</organism>
<feature type="domain" description="Zinc finger CGNR" evidence="1">
    <location>
        <begin position="127"/>
        <end position="168"/>
    </location>
</feature>
<evidence type="ECO:0000313" key="3">
    <source>
        <dbReference type="Proteomes" id="UP000612899"/>
    </source>
</evidence>
<evidence type="ECO:0000259" key="1">
    <source>
        <dbReference type="Pfam" id="PF11706"/>
    </source>
</evidence>
<dbReference type="Gene3D" id="1.10.3300.10">
    <property type="entry name" value="Jann2411-like domain"/>
    <property type="match status" value="1"/>
</dbReference>
<dbReference type="RefSeq" id="WP_203914627.1">
    <property type="nucleotide sequence ID" value="NZ_BONY01000111.1"/>
</dbReference>
<dbReference type="Pfam" id="PF11706">
    <property type="entry name" value="zf-CGNR"/>
    <property type="match status" value="1"/>
</dbReference>
<dbReference type="EMBL" id="BONY01000111">
    <property type="protein sequence ID" value="GIH10905.1"/>
    <property type="molecule type" value="Genomic_DNA"/>
</dbReference>
<gene>
    <name evidence="2" type="ORF">Rhe02_89720</name>
</gene>
<proteinExistence type="predicted"/>
<dbReference type="InterPro" id="IPR010852">
    <property type="entry name" value="ABATE"/>
</dbReference>
<keyword evidence="3" id="KW-1185">Reference proteome</keyword>
<dbReference type="PANTHER" id="PTHR35525">
    <property type="entry name" value="BLL6575 PROTEIN"/>
    <property type="match status" value="1"/>
</dbReference>